<accession>C1MY46</accession>
<evidence type="ECO:0000259" key="2">
    <source>
        <dbReference type="PROSITE" id="PS51186"/>
    </source>
</evidence>
<protein>
    <submittedName>
        <fullName evidence="3">Predicted protein</fullName>
    </submittedName>
</protein>
<dbReference type="Proteomes" id="UP000001876">
    <property type="component" value="Unassembled WGS sequence"/>
</dbReference>
<dbReference type="Gene3D" id="3.40.630.30">
    <property type="match status" value="1"/>
</dbReference>
<feature type="domain" description="N-acetyltransferase" evidence="2">
    <location>
        <begin position="265"/>
        <end position="342"/>
    </location>
</feature>
<dbReference type="EMBL" id="GG663742">
    <property type="protein sequence ID" value="EEH55576.1"/>
    <property type="molecule type" value="Genomic_DNA"/>
</dbReference>
<dbReference type="AlphaFoldDB" id="C1MY46"/>
<feature type="region of interest" description="Disordered" evidence="1">
    <location>
        <begin position="28"/>
        <end position="81"/>
    </location>
</feature>
<dbReference type="OMA" id="PGRSEYA"/>
<name>C1MY46_MICPC</name>
<dbReference type="SUPFAM" id="SSF55729">
    <property type="entry name" value="Acyl-CoA N-acyltransferases (Nat)"/>
    <property type="match status" value="1"/>
</dbReference>
<reference evidence="3 4" key="1">
    <citation type="journal article" date="2009" name="Science">
        <title>Green evolution and dynamic adaptations revealed by genomes of the marine picoeukaryotes Micromonas.</title>
        <authorList>
            <person name="Worden A.Z."/>
            <person name="Lee J.H."/>
            <person name="Mock T."/>
            <person name="Rouze P."/>
            <person name="Simmons M.P."/>
            <person name="Aerts A.L."/>
            <person name="Allen A.E."/>
            <person name="Cuvelier M.L."/>
            <person name="Derelle E."/>
            <person name="Everett M.V."/>
            <person name="Foulon E."/>
            <person name="Grimwood J."/>
            <person name="Gundlach H."/>
            <person name="Henrissat B."/>
            <person name="Napoli C."/>
            <person name="McDonald S.M."/>
            <person name="Parker M.S."/>
            <person name="Rombauts S."/>
            <person name="Salamov A."/>
            <person name="Von Dassow P."/>
            <person name="Badger J.H."/>
            <person name="Coutinho P.M."/>
            <person name="Demir E."/>
            <person name="Dubchak I."/>
            <person name="Gentemann C."/>
            <person name="Eikrem W."/>
            <person name="Gready J.E."/>
            <person name="John U."/>
            <person name="Lanier W."/>
            <person name="Lindquist E.A."/>
            <person name="Lucas S."/>
            <person name="Mayer K.F."/>
            <person name="Moreau H."/>
            <person name="Not F."/>
            <person name="Otillar R."/>
            <person name="Panaud O."/>
            <person name="Pangilinan J."/>
            <person name="Paulsen I."/>
            <person name="Piegu B."/>
            <person name="Poliakov A."/>
            <person name="Robbens S."/>
            <person name="Schmutz J."/>
            <person name="Toulza E."/>
            <person name="Wyss T."/>
            <person name="Zelensky A."/>
            <person name="Zhou K."/>
            <person name="Armbrust E.V."/>
            <person name="Bhattacharya D."/>
            <person name="Goodenough U.W."/>
            <person name="Van de Peer Y."/>
            <person name="Grigoriev I.V."/>
        </authorList>
    </citation>
    <scope>NUCLEOTIDE SEQUENCE [LARGE SCALE GENOMIC DNA]</scope>
    <source>
        <strain evidence="3 4">CCMP1545</strain>
    </source>
</reference>
<dbReference type="PROSITE" id="PS51186">
    <property type="entry name" value="GNAT"/>
    <property type="match status" value="1"/>
</dbReference>
<dbReference type="Pfam" id="PF00583">
    <property type="entry name" value="Acetyltransf_1"/>
    <property type="match status" value="1"/>
</dbReference>
<gene>
    <name evidence="3" type="ORF">MICPUCDRAFT_47984</name>
</gene>
<proteinExistence type="predicted"/>
<dbReference type="OrthoDB" id="498529at2759"/>
<feature type="compositionally biased region" description="Low complexity" evidence="1">
    <location>
        <begin position="28"/>
        <end position="46"/>
    </location>
</feature>
<dbReference type="GeneID" id="9685943"/>
<evidence type="ECO:0000313" key="3">
    <source>
        <dbReference type="EMBL" id="EEH55576.1"/>
    </source>
</evidence>
<keyword evidence="4" id="KW-1185">Reference proteome</keyword>
<evidence type="ECO:0000313" key="4">
    <source>
        <dbReference type="Proteomes" id="UP000001876"/>
    </source>
</evidence>
<dbReference type="KEGG" id="mpp:MICPUCDRAFT_47984"/>
<dbReference type="InterPro" id="IPR000182">
    <property type="entry name" value="GNAT_dom"/>
</dbReference>
<sequence length="363" mass="38382">MSHAASTRCPLASRHALLGRARSSLGASSSAAAAAAAASPRPLAAGVSSRRRQTPRPPVSRSRAPTRCVSTPERSAKDPRARVALDPSVVAVRETTTSGELRASAAARALSFYEYPPDRSEYSVRAHRNMRIDAEWDAIGEKIAGTDVAFKNCRVSCLVAALPLLEDGAAPEGFGIDDGVHPASVARDGDPPPGTIVLGTLDVNQGVTLPAEELAGKFPRDDDPVRPGTDTSQDGRGPGEEKKKKTQTGDTGDAGAGETGVRATRYRRAYLSNVCVLPQARRLGLGKRLMRRAMEVAEGWGVEEMYVHVVSDNHGAKSFYEDFGFVVESEETAAFAAGLSRPPRIILRKSVGVEGASAEEASP</sequence>
<evidence type="ECO:0000256" key="1">
    <source>
        <dbReference type="SAM" id="MobiDB-lite"/>
    </source>
</evidence>
<dbReference type="eggNOG" id="ENOG502QVM2">
    <property type="taxonomic scope" value="Eukaryota"/>
</dbReference>
<feature type="region of interest" description="Disordered" evidence="1">
    <location>
        <begin position="212"/>
        <end position="260"/>
    </location>
</feature>
<organism evidence="4">
    <name type="scientific">Micromonas pusilla (strain CCMP1545)</name>
    <name type="common">Picoplanktonic green alga</name>
    <dbReference type="NCBI Taxonomy" id="564608"/>
    <lineage>
        <taxon>Eukaryota</taxon>
        <taxon>Viridiplantae</taxon>
        <taxon>Chlorophyta</taxon>
        <taxon>Mamiellophyceae</taxon>
        <taxon>Mamiellales</taxon>
        <taxon>Mamiellaceae</taxon>
        <taxon>Micromonas</taxon>
    </lineage>
</organism>
<dbReference type="PANTHER" id="PTHR47876">
    <property type="entry name" value="OS08G0260000 PROTEIN"/>
    <property type="match status" value="1"/>
</dbReference>
<dbReference type="PANTHER" id="PTHR47876:SF2">
    <property type="entry name" value="GCN5-RELATED N-ACETYLTRANSFERASE 7, CHLOROPLASTIC"/>
    <property type="match status" value="1"/>
</dbReference>
<dbReference type="GO" id="GO:0016747">
    <property type="term" value="F:acyltransferase activity, transferring groups other than amino-acyl groups"/>
    <property type="evidence" value="ECO:0007669"/>
    <property type="project" value="InterPro"/>
</dbReference>
<dbReference type="CDD" id="cd04301">
    <property type="entry name" value="NAT_SF"/>
    <property type="match status" value="1"/>
</dbReference>
<dbReference type="RefSeq" id="XP_003060807.1">
    <property type="nucleotide sequence ID" value="XM_003060761.1"/>
</dbReference>
<dbReference type="InterPro" id="IPR016181">
    <property type="entry name" value="Acyl_CoA_acyltransferase"/>
</dbReference>
<feature type="compositionally biased region" description="Basic and acidic residues" evidence="1">
    <location>
        <begin position="214"/>
        <end position="225"/>
    </location>
</feature>